<dbReference type="PANTHER" id="PTHR48101">
    <property type="entry name" value="METHYLMALONYL-COA MUTASE, MITOCHONDRIAL-RELATED"/>
    <property type="match status" value="1"/>
</dbReference>
<keyword evidence="2" id="KW-0413">Isomerase</keyword>
<protein>
    <submittedName>
        <fullName evidence="2">Methylmalonyl-CoA mutase</fullName>
        <ecNumber evidence="2">5.4.99.2</ecNumber>
    </submittedName>
</protein>
<accession>A0A840TK97</accession>
<feature type="domain" description="Methylmalonyl-CoA mutase alpha/beta chain catalytic" evidence="1">
    <location>
        <begin position="148"/>
        <end position="428"/>
    </location>
</feature>
<dbReference type="AlphaFoldDB" id="A0A840TK97"/>
<keyword evidence="3" id="KW-1185">Reference proteome</keyword>
<reference evidence="2 3" key="1">
    <citation type="submission" date="2020-08" db="EMBL/GenBank/DDBJ databases">
        <title>Genomic Encyclopedia of Type Strains, Phase IV (KMG-IV): sequencing the most valuable type-strain genomes for metagenomic binning, comparative biology and taxonomic classification.</title>
        <authorList>
            <person name="Goeker M."/>
        </authorList>
    </citation>
    <scope>NUCLEOTIDE SEQUENCE [LARGE SCALE GENOMIC DNA]</scope>
    <source>
        <strain evidence="2 3">DSM 105074</strain>
    </source>
</reference>
<dbReference type="EMBL" id="JACHGF010000002">
    <property type="protein sequence ID" value="MBB5283871.1"/>
    <property type="molecule type" value="Genomic_DNA"/>
</dbReference>
<dbReference type="SUPFAM" id="SSF51703">
    <property type="entry name" value="Cobalamin (vitamin B12)-dependent enzymes"/>
    <property type="match status" value="1"/>
</dbReference>
<comment type="caution">
    <text evidence="2">The sequence shown here is derived from an EMBL/GenBank/DDBJ whole genome shotgun (WGS) entry which is preliminary data.</text>
</comment>
<dbReference type="Gene3D" id="3.20.20.240">
    <property type="entry name" value="Methylmalonyl-CoA mutase"/>
    <property type="match status" value="1"/>
</dbReference>
<evidence type="ECO:0000259" key="1">
    <source>
        <dbReference type="Pfam" id="PF01642"/>
    </source>
</evidence>
<dbReference type="GO" id="GO:0004494">
    <property type="term" value="F:methylmalonyl-CoA mutase activity"/>
    <property type="evidence" value="ECO:0007669"/>
    <property type="project" value="UniProtKB-EC"/>
</dbReference>
<name>A0A840TK97_9BACT</name>
<dbReference type="EC" id="5.4.99.2" evidence="2"/>
<organism evidence="2 3">
    <name type="scientific">Rhabdobacter roseus</name>
    <dbReference type="NCBI Taxonomy" id="1655419"/>
    <lineage>
        <taxon>Bacteria</taxon>
        <taxon>Pseudomonadati</taxon>
        <taxon>Bacteroidota</taxon>
        <taxon>Cytophagia</taxon>
        <taxon>Cytophagales</taxon>
        <taxon>Cytophagaceae</taxon>
        <taxon>Rhabdobacter</taxon>
    </lineage>
</organism>
<dbReference type="InterPro" id="IPR006099">
    <property type="entry name" value="MeMalonylCoA_mutase_a/b_cat"/>
</dbReference>
<dbReference type="Pfam" id="PF01642">
    <property type="entry name" value="MM_CoA_mutase"/>
    <property type="match status" value="1"/>
</dbReference>
<dbReference type="Proteomes" id="UP000557307">
    <property type="component" value="Unassembled WGS sequence"/>
</dbReference>
<dbReference type="GO" id="GO:0031419">
    <property type="term" value="F:cobalamin binding"/>
    <property type="evidence" value="ECO:0007669"/>
    <property type="project" value="InterPro"/>
</dbReference>
<evidence type="ECO:0000313" key="2">
    <source>
        <dbReference type="EMBL" id="MBB5283871.1"/>
    </source>
</evidence>
<gene>
    <name evidence="2" type="ORF">HNQ92_001997</name>
</gene>
<dbReference type="InterPro" id="IPR016176">
    <property type="entry name" value="Cbl-dep_enz_cat"/>
</dbReference>
<sequence length="465" mass="51322">MPQRLFPDFSAMTKESWQQQVRTDLKGTSYESLQQVVGGGAALEPYYTAAELDEPRAREVRAAQRSQPGWLNQPLVRFTTSPDTNWQLLEALDRGADALWLDLGTTSLLATEVPKTLHKIRLTDVPIIFETSGILPADLVTELTRNAPYYLKGGIAADPLAQWMQRGTSYELCLASVGEAMTATKAMREFRTCAVGSQVFHNAGADPVQELAFTLALATAYLDALTEAGVPPLLAVNRLFFSISVGTSYLTEIAKLRALRYLYRRISRAYQLPDALCRTHVHARTSTLYETTSLPPNNLLRATSEAMSAVVGGCDALSVRPFDSTLGEPTAFSSRLARNVSLVLKEEGYLGFVADPAAGSYYLETLTLQLADAAWALFLDVEERGGLIKAFEQNFIQDKIQKAWEEKQAAYAQGRVLVGVNKYQAEEPGGTYQQVPSSEKNTSSEVLPFDLLPDRRLETYLLNQD</sequence>
<dbReference type="PANTHER" id="PTHR48101:SF1">
    <property type="entry name" value="METHYLMALONYL-COA MUTASE, LARGE SUBUNIT"/>
    <property type="match status" value="1"/>
</dbReference>
<evidence type="ECO:0000313" key="3">
    <source>
        <dbReference type="Proteomes" id="UP000557307"/>
    </source>
</evidence>
<proteinExistence type="predicted"/>